<protein>
    <submittedName>
        <fullName evidence="1">Uncharacterized protein</fullName>
    </submittedName>
</protein>
<proteinExistence type="predicted"/>
<reference evidence="1" key="1">
    <citation type="journal article" date="2022" name="bioRxiv">
        <title>Sequencing and chromosome-scale assembly of the giantPleurodeles waltlgenome.</title>
        <authorList>
            <person name="Brown T."/>
            <person name="Elewa A."/>
            <person name="Iarovenko S."/>
            <person name="Subramanian E."/>
            <person name="Araus A.J."/>
            <person name="Petzold A."/>
            <person name="Susuki M."/>
            <person name="Suzuki K.-i.T."/>
            <person name="Hayashi T."/>
            <person name="Toyoda A."/>
            <person name="Oliveira C."/>
            <person name="Osipova E."/>
            <person name="Leigh N.D."/>
            <person name="Simon A."/>
            <person name="Yun M.H."/>
        </authorList>
    </citation>
    <scope>NUCLEOTIDE SEQUENCE</scope>
    <source>
        <strain evidence="1">20211129_DDA</strain>
        <tissue evidence="1">Liver</tissue>
    </source>
</reference>
<gene>
    <name evidence="1" type="ORF">NDU88_003561</name>
</gene>
<evidence type="ECO:0000313" key="2">
    <source>
        <dbReference type="Proteomes" id="UP001066276"/>
    </source>
</evidence>
<accession>A0AAV7T5I8</accession>
<dbReference type="EMBL" id="JANPWB010000007">
    <property type="protein sequence ID" value="KAJ1171703.1"/>
    <property type="molecule type" value="Genomic_DNA"/>
</dbReference>
<name>A0AAV7T5I8_PLEWA</name>
<sequence length="106" mass="11725">MNQSSCDPESQTTGFHHILQLAQQRNSNPDTHLSFLCAPPLRFLTELNLLPGTCKKGQIIIHSKDNLALVSLLKPIFTHPPGLHDNPSWRSYMPFALKIPAPGATT</sequence>
<evidence type="ECO:0000313" key="1">
    <source>
        <dbReference type="EMBL" id="KAJ1171703.1"/>
    </source>
</evidence>
<keyword evidence="2" id="KW-1185">Reference proteome</keyword>
<dbReference type="AlphaFoldDB" id="A0AAV7T5I8"/>
<comment type="caution">
    <text evidence="1">The sequence shown here is derived from an EMBL/GenBank/DDBJ whole genome shotgun (WGS) entry which is preliminary data.</text>
</comment>
<dbReference type="Proteomes" id="UP001066276">
    <property type="component" value="Chromosome 4_1"/>
</dbReference>
<organism evidence="1 2">
    <name type="scientific">Pleurodeles waltl</name>
    <name type="common">Iberian ribbed newt</name>
    <dbReference type="NCBI Taxonomy" id="8319"/>
    <lineage>
        <taxon>Eukaryota</taxon>
        <taxon>Metazoa</taxon>
        <taxon>Chordata</taxon>
        <taxon>Craniata</taxon>
        <taxon>Vertebrata</taxon>
        <taxon>Euteleostomi</taxon>
        <taxon>Amphibia</taxon>
        <taxon>Batrachia</taxon>
        <taxon>Caudata</taxon>
        <taxon>Salamandroidea</taxon>
        <taxon>Salamandridae</taxon>
        <taxon>Pleurodelinae</taxon>
        <taxon>Pleurodeles</taxon>
    </lineage>
</organism>